<dbReference type="Pfam" id="PF01575">
    <property type="entry name" value="MaoC_dehydratas"/>
    <property type="match status" value="1"/>
</dbReference>
<comment type="caution">
    <text evidence="2">The sequence shown here is derived from an EMBL/GenBank/DDBJ whole genome shotgun (WGS) entry which is preliminary data.</text>
</comment>
<organism evidence="2 3">
    <name type="scientific">Methylocella tundrae</name>
    <dbReference type="NCBI Taxonomy" id="227605"/>
    <lineage>
        <taxon>Bacteria</taxon>
        <taxon>Pseudomonadati</taxon>
        <taxon>Pseudomonadota</taxon>
        <taxon>Alphaproteobacteria</taxon>
        <taxon>Hyphomicrobiales</taxon>
        <taxon>Beijerinckiaceae</taxon>
        <taxon>Methylocella</taxon>
    </lineage>
</organism>
<proteinExistence type="predicted"/>
<dbReference type="GO" id="GO:0006633">
    <property type="term" value="P:fatty acid biosynthetic process"/>
    <property type="evidence" value="ECO:0007669"/>
    <property type="project" value="TreeGrafter"/>
</dbReference>
<dbReference type="RefSeq" id="WP_174511546.1">
    <property type="nucleotide sequence ID" value="NZ_CABFMQ020000046.1"/>
</dbReference>
<dbReference type="Proteomes" id="UP000485880">
    <property type="component" value="Unassembled WGS sequence"/>
</dbReference>
<sequence>MSEAAAGAPLSNWPKVGETIGRTDFGPFAASHLRRYALVSGDDNPLHLDANVAAAVGLEAPPVHGMLMMSCFEPALRHWRRDIIICRLSGKFLRPVLRDGAISITGRVARAVLEPRPELFLRLMAYGPNGDLAILAEATVRRLEPWPL</sequence>
<dbReference type="SUPFAM" id="SSF54637">
    <property type="entry name" value="Thioesterase/thiol ester dehydrase-isomerase"/>
    <property type="match status" value="1"/>
</dbReference>
<dbReference type="AlphaFoldDB" id="A0A8B6M4T3"/>
<keyword evidence="3" id="KW-1185">Reference proteome</keyword>
<evidence type="ECO:0000259" key="1">
    <source>
        <dbReference type="Pfam" id="PF01575"/>
    </source>
</evidence>
<reference evidence="2 3" key="1">
    <citation type="submission" date="2019-05" db="EMBL/GenBank/DDBJ databases">
        <authorList>
            <person name="Farhan Ul Haque M."/>
        </authorList>
    </citation>
    <scope>NUCLEOTIDE SEQUENCE [LARGE SCALE GENOMIC DNA]</scope>
    <source>
        <strain evidence="2">2</strain>
    </source>
</reference>
<evidence type="ECO:0000313" key="2">
    <source>
        <dbReference type="EMBL" id="VTZ49122.1"/>
    </source>
</evidence>
<protein>
    <recommendedName>
        <fullName evidence="1">MaoC-like domain-containing protein</fullName>
    </recommendedName>
</protein>
<dbReference type="CDD" id="cd03441">
    <property type="entry name" value="R_hydratase_like"/>
    <property type="match status" value="1"/>
</dbReference>
<feature type="domain" description="MaoC-like" evidence="1">
    <location>
        <begin position="29"/>
        <end position="102"/>
    </location>
</feature>
<evidence type="ECO:0000313" key="3">
    <source>
        <dbReference type="Proteomes" id="UP000485880"/>
    </source>
</evidence>
<gene>
    <name evidence="2" type="ORF">MPC4_140021</name>
</gene>
<dbReference type="PANTHER" id="PTHR43437:SF3">
    <property type="entry name" value="HYDROXYACYL-THIOESTER DEHYDRATASE TYPE 2, MITOCHONDRIAL"/>
    <property type="match status" value="1"/>
</dbReference>
<dbReference type="GO" id="GO:0019171">
    <property type="term" value="F:(3R)-hydroxyacyl-[acyl-carrier-protein] dehydratase activity"/>
    <property type="evidence" value="ECO:0007669"/>
    <property type="project" value="TreeGrafter"/>
</dbReference>
<dbReference type="InterPro" id="IPR029069">
    <property type="entry name" value="HotDog_dom_sf"/>
</dbReference>
<dbReference type="Gene3D" id="3.10.129.10">
    <property type="entry name" value="Hotdog Thioesterase"/>
    <property type="match status" value="1"/>
</dbReference>
<dbReference type="PANTHER" id="PTHR43437">
    <property type="entry name" value="HYDROXYACYL-THIOESTER DEHYDRATASE TYPE 2, MITOCHONDRIAL-RELATED"/>
    <property type="match status" value="1"/>
</dbReference>
<dbReference type="InterPro" id="IPR002539">
    <property type="entry name" value="MaoC-like_dom"/>
</dbReference>
<name>A0A8B6M4T3_METTU</name>
<dbReference type="InterPro" id="IPR050965">
    <property type="entry name" value="UPF0336/Enoyl-CoA_hydratase"/>
</dbReference>
<dbReference type="EMBL" id="CABFMQ020000046">
    <property type="protein sequence ID" value="VTZ49122.1"/>
    <property type="molecule type" value="Genomic_DNA"/>
</dbReference>
<accession>A0A8B6M4T3</accession>